<feature type="compositionally biased region" description="Polar residues" evidence="1">
    <location>
        <begin position="170"/>
        <end position="199"/>
    </location>
</feature>
<keyword evidence="2" id="KW-0732">Signal</keyword>
<dbReference type="OrthoDB" id="2797250at2759"/>
<name>A0A0D0B7W6_9AGAR</name>
<keyword evidence="4" id="KW-1185">Reference proteome</keyword>
<feature type="chain" id="PRO_5002207592" evidence="2">
    <location>
        <begin position="21"/>
        <end position="284"/>
    </location>
</feature>
<evidence type="ECO:0000313" key="4">
    <source>
        <dbReference type="Proteomes" id="UP000053593"/>
    </source>
</evidence>
<reference evidence="3 4" key="1">
    <citation type="submission" date="2014-04" db="EMBL/GenBank/DDBJ databases">
        <title>Evolutionary Origins and Diversification of the Mycorrhizal Mutualists.</title>
        <authorList>
            <consortium name="DOE Joint Genome Institute"/>
            <consortium name="Mycorrhizal Genomics Consortium"/>
            <person name="Kohler A."/>
            <person name="Kuo A."/>
            <person name="Nagy L.G."/>
            <person name="Floudas D."/>
            <person name="Copeland A."/>
            <person name="Barry K.W."/>
            <person name="Cichocki N."/>
            <person name="Veneault-Fourrey C."/>
            <person name="LaButti K."/>
            <person name="Lindquist E.A."/>
            <person name="Lipzen A."/>
            <person name="Lundell T."/>
            <person name="Morin E."/>
            <person name="Murat C."/>
            <person name="Riley R."/>
            <person name="Ohm R."/>
            <person name="Sun H."/>
            <person name="Tunlid A."/>
            <person name="Henrissat B."/>
            <person name="Grigoriev I.V."/>
            <person name="Hibbett D.S."/>
            <person name="Martin F."/>
        </authorList>
    </citation>
    <scope>NUCLEOTIDE SEQUENCE [LARGE SCALE GENOMIC DNA]</scope>
    <source>
        <strain evidence="3 4">FD-317 M1</strain>
    </source>
</reference>
<sequence>MQAVTRLLFLLSSSAFLAEALPISQTTRSVPAITLDGWNSLCGCFSDNLYFSNLCFDIGSSAFGFAFSESTDICIRQNVADSMIFLAKSSAISESAEFISFAVAYNQLAFSSSSFESSSLESSSFGSSNIVSVARSTSSCSYPPVNPELSGSVSVPSGVSTSVPTVGTSNGPISSVPASTIPTSTGNITDGTTDSNSTLTGTDSTNSTDFSGSNSTDTSNSTLTGSDSSNSTDTSSTDTSSTSDSGNSTDTSSATDSATDSSTDTAAATATDTSVASATDSSTA</sequence>
<evidence type="ECO:0000313" key="3">
    <source>
        <dbReference type="EMBL" id="KIK59595.1"/>
    </source>
</evidence>
<dbReference type="AlphaFoldDB" id="A0A0D0B7W6"/>
<feature type="signal peptide" evidence="2">
    <location>
        <begin position="1"/>
        <end position="20"/>
    </location>
</feature>
<feature type="compositionally biased region" description="Low complexity" evidence="1">
    <location>
        <begin position="150"/>
        <end position="169"/>
    </location>
</feature>
<evidence type="ECO:0000256" key="2">
    <source>
        <dbReference type="SAM" id="SignalP"/>
    </source>
</evidence>
<feature type="region of interest" description="Disordered" evidence="1">
    <location>
        <begin position="145"/>
        <end position="284"/>
    </location>
</feature>
<feature type="non-terminal residue" evidence="3">
    <location>
        <position position="1"/>
    </location>
</feature>
<proteinExistence type="predicted"/>
<dbReference type="EMBL" id="KN834779">
    <property type="protein sequence ID" value="KIK59595.1"/>
    <property type="molecule type" value="Genomic_DNA"/>
</dbReference>
<protein>
    <submittedName>
        <fullName evidence="3">Uncharacterized protein</fullName>
    </submittedName>
</protein>
<feature type="compositionally biased region" description="Low complexity" evidence="1">
    <location>
        <begin position="200"/>
        <end position="284"/>
    </location>
</feature>
<dbReference type="Proteomes" id="UP000053593">
    <property type="component" value="Unassembled WGS sequence"/>
</dbReference>
<organism evidence="3 4">
    <name type="scientific">Collybiopsis luxurians FD-317 M1</name>
    <dbReference type="NCBI Taxonomy" id="944289"/>
    <lineage>
        <taxon>Eukaryota</taxon>
        <taxon>Fungi</taxon>
        <taxon>Dikarya</taxon>
        <taxon>Basidiomycota</taxon>
        <taxon>Agaricomycotina</taxon>
        <taxon>Agaricomycetes</taxon>
        <taxon>Agaricomycetidae</taxon>
        <taxon>Agaricales</taxon>
        <taxon>Marasmiineae</taxon>
        <taxon>Omphalotaceae</taxon>
        <taxon>Collybiopsis</taxon>
        <taxon>Collybiopsis luxurians</taxon>
    </lineage>
</organism>
<evidence type="ECO:0000256" key="1">
    <source>
        <dbReference type="SAM" id="MobiDB-lite"/>
    </source>
</evidence>
<gene>
    <name evidence="3" type="ORF">GYMLUDRAFT_85895</name>
</gene>
<accession>A0A0D0B7W6</accession>
<dbReference type="HOGENOM" id="CLU_981954_0_0_1"/>